<evidence type="ECO:0000256" key="1">
    <source>
        <dbReference type="SAM" id="Coils"/>
    </source>
</evidence>
<evidence type="ECO:0000256" key="3">
    <source>
        <dbReference type="SAM" id="Phobius"/>
    </source>
</evidence>
<feature type="region of interest" description="Disordered" evidence="2">
    <location>
        <begin position="395"/>
        <end position="414"/>
    </location>
</feature>
<feature type="transmembrane region" description="Helical" evidence="3">
    <location>
        <begin position="67"/>
        <end position="88"/>
    </location>
</feature>
<dbReference type="Proteomes" id="UP000835052">
    <property type="component" value="Unassembled WGS sequence"/>
</dbReference>
<dbReference type="AlphaFoldDB" id="A0A8S1HEB1"/>
<organism evidence="4 5">
    <name type="scientific">Caenorhabditis auriculariae</name>
    <dbReference type="NCBI Taxonomy" id="2777116"/>
    <lineage>
        <taxon>Eukaryota</taxon>
        <taxon>Metazoa</taxon>
        <taxon>Ecdysozoa</taxon>
        <taxon>Nematoda</taxon>
        <taxon>Chromadorea</taxon>
        <taxon>Rhabditida</taxon>
        <taxon>Rhabditina</taxon>
        <taxon>Rhabditomorpha</taxon>
        <taxon>Rhabditoidea</taxon>
        <taxon>Rhabditidae</taxon>
        <taxon>Peloderinae</taxon>
        <taxon>Caenorhabditis</taxon>
    </lineage>
</organism>
<keyword evidence="3" id="KW-0472">Membrane</keyword>
<evidence type="ECO:0000313" key="5">
    <source>
        <dbReference type="Proteomes" id="UP000835052"/>
    </source>
</evidence>
<keyword evidence="5" id="KW-1185">Reference proteome</keyword>
<feature type="region of interest" description="Disordered" evidence="2">
    <location>
        <begin position="288"/>
        <end position="315"/>
    </location>
</feature>
<dbReference type="EMBL" id="CAJGYM010000041">
    <property type="protein sequence ID" value="CAD6194084.1"/>
    <property type="molecule type" value="Genomic_DNA"/>
</dbReference>
<sequence length="534" mass="61250">MNQIYNFISTCDSVSVRTDETVVVMCIIYSICAVIVYFLHTFFIIWLHFHFVRILKSTYREDKKQTYYAAVPILEMGSILCGFLYHFASLLPKSLLNNSMTAAVIAGAFAMFVYSLPLFISIIDAILCVQRIFVFFDILPQFSKNFKLVTIILTLVLCPALTYLTNRSMFYSNRVFGKYQLYLISEQTNSEASHVLDKEAQESYAFYWKMLPTQKTNRRQFCPHKIEQSEEFGALLASVFNDHSKICVFPCNTAKIFPFSLLPPEMNSGTRKLSLTLSEDDLRPHMRKAKSSQRSFTVVTPFENSPAPSPHKSQTIADLNREHEERELRKKKIVEEIEKKKKEELEEKLEKERKEQEQAEIYRQRHQIERPSSNMALEGNLTRRRFSDKKYFNWDSEEDNDVPKDPDSVSIKPFSKKHQDRATEHCHLCYLARKADNTLTILLASAVAAQYPSVNGFCPSGFYLHPASQCFVNSIYYGQTVNGYCPSPTVPGDGLCYQISSQLYFGACVNSFCPIGYTCSQTTAYTYCCVPGGK</sequence>
<feature type="transmembrane region" description="Helical" evidence="3">
    <location>
        <begin position="22"/>
        <end position="47"/>
    </location>
</feature>
<keyword evidence="3" id="KW-0812">Transmembrane</keyword>
<proteinExistence type="predicted"/>
<name>A0A8S1HEB1_9PELO</name>
<feature type="transmembrane region" description="Helical" evidence="3">
    <location>
        <begin position="100"/>
        <end position="127"/>
    </location>
</feature>
<comment type="caution">
    <text evidence="4">The sequence shown here is derived from an EMBL/GenBank/DDBJ whole genome shotgun (WGS) entry which is preliminary data.</text>
</comment>
<feature type="coiled-coil region" evidence="1">
    <location>
        <begin position="316"/>
        <end position="365"/>
    </location>
</feature>
<gene>
    <name evidence="4" type="ORF">CAUJ_LOCUS10003</name>
</gene>
<reference evidence="4" key="1">
    <citation type="submission" date="2020-10" db="EMBL/GenBank/DDBJ databases">
        <authorList>
            <person name="Kikuchi T."/>
        </authorList>
    </citation>
    <scope>NUCLEOTIDE SEQUENCE</scope>
    <source>
        <strain evidence="4">NKZ352</strain>
    </source>
</reference>
<evidence type="ECO:0000256" key="2">
    <source>
        <dbReference type="SAM" id="MobiDB-lite"/>
    </source>
</evidence>
<keyword evidence="3" id="KW-1133">Transmembrane helix</keyword>
<protein>
    <submittedName>
        <fullName evidence="4">Uncharacterized protein</fullName>
    </submittedName>
</protein>
<evidence type="ECO:0000313" key="4">
    <source>
        <dbReference type="EMBL" id="CAD6194084.1"/>
    </source>
</evidence>
<keyword evidence="1" id="KW-0175">Coiled coil</keyword>
<feature type="transmembrane region" description="Helical" evidence="3">
    <location>
        <begin position="148"/>
        <end position="165"/>
    </location>
</feature>
<accession>A0A8S1HEB1</accession>